<gene>
    <name evidence="1" type="ORF">HKW66_Vig0158570</name>
</gene>
<evidence type="ECO:0000313" key="1">
    <source>
        <dbReference type="EMBL" id="KAG2375989.1"/>
    </source>
</evidence>
<name>A0A8T0JKN9_PHAAN</name>
<dbReference type="EMBL" id="JABFOF010000010">
    <property type="protein sequence ID" value="KAG2375989.1"/>
    <property type="molecule type" value="Genomic_DNA"/>
</dbReference>
<organism evidence="1 2">
    <name type="scientific">Phaseolus angularis</name>
    <name type="common">Azuki bean</name>
    <name type="synonym">Vigna angularis</name>
    <dbReference type="NCBI Taxonomy" id="3914"/>
    <lineage>
        <taxon>Eukaryota</taxon>
        <taxon>Viridiplantae</taxon>
        <taxon>Streptophyta</taxon>
        <taxon>Embryophyta</taxon>
        <taxon>Tracheophyta</taxon>
        <taxon>Spermatophyta</taxon>
        <taxon>Magnoliopsida</taxon>
        <taxon>eudicotyledons</taxon>
        <taxon>Gunneridae</taxon>
        <taxon>Pentapetalae</taxon>
        <taxon>rosids</taxon>
        <taxon>fabids</taxon>
        <taxon>Fabales</taxon>
        <taxon>Fabaceae</taxon>
        <taxon>Papilionoideae</taxon>
        <taxon>50 kb inversion clade</taxon>
        <taxon>NPAAA clade</taxon>
        <taxon>indigoferoid/millettioid clade</taxon>
        <taxon>Phaseoleae</taxon>
        <taxon>Vigna</taxon>
    </lineage>
</organism>
<protein>
    <submittedName>
        <fullName evidence="1">Uncharacterized protein</fullName>
    </submittedName>
</protein>
<comment type="caution">
    <text evidence="1">The sequence shown here is derived from an EMBL/GenBank/DDBJ whole genome shotgun (WGS) entry which is preliminary data.</text>
</comment>
<dbReference type="Proteomes" id="UP000743370">
    <property type="component" value="Unassembled WGS sequence"/>
</dbReference>
<dbReference type="AlphaFoldDB" id="A0A8T0JKN9"/>
<accession>A0A8T0JKN9</accession>
<reference evidence="1 2" key="1">
    <citation type="submission" date="2020-05" db="EMBL/GenBank/DDBJ databases">
        <title>Vigna angularis (adzuki bean) Var. LongXiaoDou No. 4 denovo assembly.</title>
        <authorList>
            <person name="Xiang H."/>
        </authorList>
    </citation>
    <scope>NUCLEOTIDE SEQUENCE [LARGE SCALE GENOMIC DNA]</scope>
    <source>
        <tissue evidence="1">Leaf</tissue>
    </source>
</reference>
<evidence type="ECO:0000313" key="2">
    <source>
        <dbReference type="Proteomes" id="UP000743370"/>
    </source>
</evidence>
<sequence>MKVVWWFPVCAIEPIFLQKATLAKYHLHQVRIYVALSLQWLAFAFFDDTNDIDENFSESIMVAANGGYESYFRISNVKPLTQVRKCSRQLQMRFRS</sequence>
<proteinExistence type="predicted"/>